<dbReference type="AlphaFoldDB" id="A0A8J5IRA3"/>
<sequence>MTTVVLSPPSGPASSPATVPSGSKSVLMSVAVDTAAAREAKEPPASDSDSPTSTAIDLGLNQVDDVNVDVEPAEEDTENVEWRANGVADESAVATGEQRPNKKRRRVSFECADIVEFEPTVYTTSVTSGGVPIGLSLNERSRSRRRLDSFEMERANDRVGRQNYMEEGYLDPQEREVILNNAGCDEPVIASVEAEVNAIIQNRRESNEIDVDFMYGSSEMEDYEDEVEEEEAEESNVLSYDGVGDELPEESEEEQEDIVEEDAAAMQHVASASTSDEGSVEQEELPASSETTLIDVGTRAVVSVSLQPALKLPLARQTPLLEIYTHSQWLQQAKRPASSDAPPVHVKVQDLTPGSQGHNLVLQVVSIAPTVEKKRYDGTISRIAEAVLADETGCVTFTARNDQIDMLKEGLVVVVRNSNADIFNGFMRLNVTQWGKLSLHPDGVASTPPPPPSVNTENNISAVEYELVTVDDADE</sequence>
<dbReference type="PANTHER" id="PTHR31472:SF5">
    <property type="entry name" value="OS05G0244600 PROTEIN"/>
    <property type="match status" value="1"/>
</dbReference>
<name>A0A8J5IRA3_9STRA</name>
<dbReference type="PANTHER" id="PTHR31472">
    <property type="entry name" value="OS05G0244600 PROTEIN"/>
    <property type="match status" value="1"/>
</dbReference>
<evidence type="ECO:0000313" key="4">
    <source>
        <dbReference type="Proteomes" id="UP000709295"/>
    </source>
</evidence>
<feature type="compositionally biased region" description="Low complexity" evidence="1">
    <location>
        <begin position="45"/>
        <end position="55"/>
    </location>
</feature>
<feature type="domain" description="Single-stranded DNA binding protein Ssb-like OB fold" evidence="2">
    <location>
        <begin position="351"/>
        <end position="437"/>
    </location>
</feature>
<dbReference type="CDD" id="cd04491">
    <property type="entry name" value="SoSSB_OBF"/>
    <property type="match status" value="1"/>
</dbReference>
<feature type="region of interest" description="Disordered" evidence="1">
    <location>
        <begin position="220"/>
        <end position="291"/>
    </location>
</feature>
<keyword evidence="4" id="KW-1185">Reference proteome</keyword>
<feature type="compositionally biased region" description="Low complexity" evidence="1">
    <location>
        <begin position="12"/>
        <end position="23"/>
    </location>
</feature>
<comment type="caution">
    <text evidence="3">The sequence shown here is derived from an EMBL/GenBank/DDBJ whole genome shotgun (WGS) entry which is preliminary data.</text>
</comment>
<accession>A0A8J5IRA3</accession>
<dbReference type="InterPro" id="IPR048970">
    <property type="entry name" value="OB_Ssb-like"/>
</dbReference>
<evidence type="ECO:0000256" key="1">
    <source>
        <dbReference type="SAM" id="MobiDB-lite"/>
    </source>
</evidence>
<feature type="compositionally biased region" description="Acidic residues" evidence="1">
    <location>
        <begin position="220"/>
        <end position="234"/>
    </location>
</feature>
<protein>
    <recommendedName>
        <fullName evidence="2">Single-stranded DNA binding protein Ssb-like OB fold domain-containing protein</fullName>
    </recommendedName>
</protein>
<dbReference type="Proteomes" id="UP000709295">
    <property type="component" value="Unassembled WGS sequence"/>
</dbReference>
<proteinExistence type="predicted"/>
<dbReference type="EMBL" id="JAENGY010000554">
    <property type="protein sequence ID" value="KAG6960475.1"/>
    <property type="molecule type" value="Genomic_DNA"/>
</dbReference>
<organism evidence="3 4">
    <name type="scientific">Phytophthora aleatoria</name>
    <dbReference type="NCBI Taxonomy" id="2496075"/>
    <lineage>
        <taxon>Eukaryota</taxon>
        <taxon>Sar</taxon>
        <taxon>Stramenopiles</taxon>
        <taxon>Oomycota</taxon>
        <taxon>Peronosporomycetes</taxon>
        <taxon>Peronosporales</taxon>
        <taxon>Peronosporaceae</taxon>
        <taxon>Phytophthora</taxon>
    </lineage>
</organism>
<dbReference type="Pfam" id="PF21473">
    <property type="entry name" value="OB_Ssb-like"/>
    <property type="match status" value="1"/>
</dbReference>
<evidence type="ECO:0000259" key="2">
    <source>
        <dbReference type="Pfam" id="PF21473"/>
    </source>
</evidence>
<reference evidence="3" key="1">
    <citation type="submission" date="2021-01" db="EMBL/GenBank/DDBJ databases">
        <title>Phytophthora aleatoria, a newly-described species from Pinus radiata is distinct from Phytophthora cactorum isolates based on comparative genomics.</title>
        <authorList>
            <person name="Mcdougal R."/>
            <person name="Panda P."/>
            <person name="Williams N."/>
            <person name="Studholme D.J."/>
        </authorList>
    </citation>
    <scope>NUCLEOTIDE SEQUENCE</scope>
    <source>
        <strain evidence="3">NZFS 4037</strain>
    </source>
</reference>
<gene>
    <name evidence="3" type="ORF">JG688_00009562</name>
</gene>
<feature type="compositionally biased region" description="Acidic residues" evidence="1">
    <location>
        <begin position="243"/>
        <end position="263"/>
    </location>
</feature>
<evidence type="ECO:0000313" key="3">
    <source>
        <dbReference type="EMBL" id="KAG6960475.1"/>
    </source>
</evidence>
<feature type="region of interest" description="Disordered" evidence="1">
    <location>
        <begin position="1"/>
        <end position="62"/>
    </location>
</feature>